<dbReference type="PROSITE" id="PS00211">
    <property type="entry name" value="ABC_TRANSPORTER_1"/>
    <property type="match status" value="1"/>
</dbReference>
<reference evidence="9 10" key="1">
    <citation type="submission" date="2019-09" db="EMBL/GenBank/DDBJ databases">
        <title>In-depth cultivation of the pig gut microbiome towards novel bacterial diversity and tailored functional studies.</title>
        <authorList>
            <person name="Wylensek D."/>
            <person name="Hitch T.C.A."/>
            <person name="Clavel T."/>
        </authorList>
    </citation>
    <scope>NUCLEOTIDE SEQUENCE [LARGE SCALE GENOMIC DNA]</scope>
    <source>
        <strain evidence="9 10">PG-178-WT-4</strain>
    </source>
</reference>
<feature type="domain" description="ABC transporter" evidence="8">
    <location>
        <begin position="14"/>
        <end position="263"/>
    </location>
</feature>
<gene>
    <name evidence="9" type="ORF">FYJ44_10415</name>
</gene>
<dbReference type="InterPro" id="IPR013563">
    <property type="entry name" value="Oligopep_ABC_C"/>
</dbReference>
<keyword evidence="4" id="KW-1003">Cell membrane</keyword>
<keyword evidence="10" id="KW-1185">Reference proteome</keyword>
<dbReference type="GO" id="GO:0005886">
    <property type="term" value="C:plasma membrane"/>
    <property type="evidence" value="ECO:0007669"/>
    <property type="project" value="UniProtKB-SubCell"/>
</dbReference>
<dbReference type="AlphaFoldDB" id="A0A6L5XMP6"/>
<dbReference type="GO" id="GO:0016887">
    <property type="term" value="F:ATP hydrolysis activity"/>
    <property type="evidence" value="ECO:0007669"/>
    <property type="project" value="InterPro"/>
</dbReference>
<dbReference type="Gene3D" id="3.40.50.300">
    <property type="entry name" value="P-loop containing nucleotide triphosphate hydrolases"/>
    <property type="match status" value="1"/>
</dbReference>
<dbReference type="Proteomes" id="UP000477488">
    <property type="component" value="Unassembled WGS sequence"/>
</dbReference>
<dbReference type="NCBIfam" id="TIGR01727">
    <property type="entry name" value="oligo_HPY"/>
    <property type="match status" value="1"/>
</dbReference>
<dbReference type="InterPro" id="IPR003439">
    <property type="entry name" value="ABC_transporter-like_ATP-bd"/>
</dbReference>
<comment type="caution">
    <text evidence="9">The sequence shown here is derived from an EMBL/GenBank/DDBJ whole genome shotgun (WGS) entry which is preliminary data.</text>
</comment>
<organism evidence="9 10">
    <name type="scientific">Desulfovibrio porci</name>
    <dbReference type="NCBI Taxonomy" id="2605782"/>
    <lineage>
        <taxon>Bacteria</taxon>
        <taxon>Pseudomonadati</taxon>
        <taxon>Thermodesulfobacteriota</taxon>
        <taxon>Desulfovibrionia</taxon>
        <taxon>Desulfovibrionales</taxon>
        <taxon>Desulfovibrionaceae</taxon>
        <taxon>Desulfovibrio</taxon>
    </lineage>
</organism>
<keyword evidence="6 9" id="KW-0067">ATP-binding</keyword>
<dbReference type="GO" id="GO:0015833">
    <property type="term" value="P:peptide transport"/>
    <property type="evidence" value="ECO:0007669"/>
    <property type="project" value="InterPro"/>
</dbReference>
<accession>A0A6L5XMP6</accession>
<dbReference type="SMART" id="SM00382">
    <property type="entry name" value="AAA"/>
    <property type="match status" value="1"/>
</dbReference>
<evidence type="ECO:0000256" key="7">
    <source>
        <dbReference type="ARBA" id="ARBA00023136"/>
    </source>
</evidence>
<evidence type="ECO:0000256" key="5">
    <source>
        <dbReference type="ARBA" id="ARBA00022741"/>
    </source>
</evidence>
<dbReference type="InterPro" id="IPR050388">
    <property type="entry name" value="ABC_Ni/Peptide_Import"/>
</dbReference>
<evidence type="ECO:0000256" key="4">
    <source>
        <dbReference type="ARBA" id="ARBA00022475"/>
    </source>
</evidence>
<proteinExistence type="inferred from homology"/>
<evidence type="ECO:0000256" key="3">
    <source>
        <dbReference type="ARBA" id="ARBA00022448"/>
    </source>
</evidence>
<name>A0A6L5XMP6_9BACT</name>
<dbReference type="GO" id="GO:0005524">
    <property type="term" value="F:ATP binding"/>
    <property type="evidence" value="ECO:0007669"/>
    <property type="project" value="UniProtKB-KW"/>
</dbReference>
<evidence type="ECO:0000313" key="9">
    <source>
        <dbReference type="EMBL" id="MSS28436.1"/>
    </source>
</evidence>
<dbReference type="CDD" id="cd03257">
    <property type="entry name" value="ABC_NikE_OppD_transporters"/>
    <property type="match status" value="1"/>
</dbReference>
<dbReference type="InterPro" id="IPR017871">
    <property type="entry name" value="ABC_transporter-like_CS"/>
</dbReference>
<comment type="subcellular location">
    <subcellularLocation>
        <location evidence="1">Cell inner membrane</location>
        <topology evidence="1">Peripheral membrane protein</topology>
    </subcellularLocation>
</comment>
<dbReference type="RefSeq" id="WP_154511828.1">
    <property type="nucleotide sequence ID" value="NZ_VUMH01000010.1"/>
</dbReference>
<dbReference type="PROSITE" id="PS50893">
    <property type="entry name" value="ABC_TRANSPORTER_2"/>
    <property type="match status" value="1"/>
</dbReference>
<keyword evidence="5" id="KW-0547">Nucleotide-binding</keyword>
<evidence type="ECO:0000259" key="8">
    <source>
        <dbReference type="PROSITE" id="PS50893"/>
    </source>
</evidence>
<keyword evidence="7" id="KW-0472">Membrane</keyword>
<evidence type="ECO:0000313" key="10">
    <source>
        <dbReference type="Proteomes" id="UP000477488"/>
    </source>
</evidence>
<dbReference type="PANTHER" id="PTHR43297">
    <property type="entry name" value="OLIGOPEPTIDE TRANSPORT ATP-BINDING PROTEIN APPD"/>
    <property type="match status" value="1"/>
</dbReference>
<dbReference type="InterPro" id="IPR003593">
    <property type="entry name" value="AAA+_ATPase"/>
</dbReference>
<comment type="similarity">
    <text evidence="2">Belongs to the ABC transporter superfamily.</text>
</comment>
<protein>
    <submittedName>
        <fullName evidence="9">ABC transporter ATP-binding protein</fullName>
    </submittedName>
</protein>
<dbReference type="EMBL" id="VUMH01000010">
    <property type="protein sequence ID" value="MSS28436.1"/>
    <property type="molecule type" value="Genomic_DNA"/>
</dbReference>
<dbReference type="FunFam" id="3.40.50.300:FF:000016">
    <property type="entry name" value="Oligopeptide ABC transporter ATP-binding component"/>
    <property type="match status" value="1"/>
</dbReference>
<dbReference type="SUPFAM" id="SSF52540">
    <property type="entry name" value="P-loop containing nucleoside triphosphate hydrolases"/>
    <property type="match status" value="1"/>
</dbReference>
<evidence type="ECO:0000256" key="1">
    <source>
        <dbReference type="ARBA" id="ARBA00004417"/>
    </source>
</evidence>
<dbReference type="Pfam" id="PF00005">
    <property type="entry name" value="ABC_tran"/>
    <property type="match status" value="1"/>
</dbReference>
<evidence type="ECO:0000256" key="6">
    <source>
        <dbReference type="ARBA" id="ARBA00022840"/>
    </source>
</evidence>
<keyword evidence="3" id="KW-0813">Transport</keyword>
<dbReference type="InterPro" id="IPR027417">
    <property type="entry name" value="P-loop_NTPase"/>
</dbReference>
<sequence>MQPSSSQADAAPLLRLEDLSVLFPFAGRLLPAVQEVSLDLPPAAVTCLVGESGCGKSLTARAVLRLTPENAVLGGRALLSGEDLLSLPEKELRRVRGRRVGMIFQEPMTSLNPVLRVGEQVAEPLRLHLGMGRAEARREAERLFADVGIPSPHSRYDDYPHQLSGGMRQRVMIAMALACRPELLLADEPTTALDATIQGQILRLILNQSRERGMAVLLITHDLGVVAQVADVVGVMYAGHLVERAPARDLFADPRHPYTRGLMHSAPSRRSMGLTRLPTIPGSVPSLQNMPTGCPFQPRCPQALPRCTEEMPPPFVQGAHAVACWLA</sequence>
<dbReference type="PANTHER" id="PTHR43297:SF2">
    <property type="entry name" value="DIPEPTIDE TRANSPORT ATP-BINDING PROTEIN DPPD"/>
    <property type="match status" value="1"/>
</dbReference>
<dbReference type="Pfam" id="PF08352">
    <property type="entry name" value="oligo_HPY"/>
    <property type="match status" value="1"/>
</dbReference>
<evidence type="ECO:0000256" key="2">
    <source>
        <dbReference type="ARBA" id="ARBA00005417"/>
    </source>
</evidence>